<proteinExistence type="predicted"/>
<feature type="domain" description="SbsA Ig-like" evidence="4">
    <location>
        <begin position="22"/>
        <end position="121"/>
    </location>
</feature>
<dbReference type="RefSeq" id="WP_244716175.1">
    <property type="nucleotide sequence ID" value="NZ_CP095049.1"/>
</dbReference>
<dbReference type="Proteomes" id="UP000831785">
    <property type="component" value="Chromosome"/>
</dbReference>
<dbReference type="SUPFAM" id="SSF81296">
    <property type="entry name" value="E set domains"/>
    <property type="match status" value="2"/>
</dbReference>
<evidence type="ECO:0000259" key="3">
    <source>
        <dbReference type="Pfam" id="PF01833"/>
    </source>
</evidence>
<feature type="domain" description="IPT/TIG" evidence="3">
    <location>
        <begin position="1055"/>
        <end position="1126"/>
    </location>
</feature>
<dbReference type="InterPro" id="IPR002909">
    <property type="entry name" value="IPT_dom"/>
</dbReference>
<feature type="signal peptide" evidence="2">
    <location>
        <begin position="1"/>
        <end position="21"/>
    </location>
</feature>
<dbReference type="PANTHER" id="PTHR46580:SF2">
    <property type="entry name" value="MAM DOMAIN-CONTAINING PROTEIN"/>
    <property type="match status" value="1"/>
</dbReference>
<feature type="domain" description="SbsA Ig-like" evidence="4">
    <location>
        <begin position="577"/>
        <end position="674"/>
    </location>
</feature>
<organism evidence="5 6">
    <name type="scientific">Hymenobacter cellulosivorans</name>
    <dbReference type="NCBI Taxonomy" id="2932249"/>
    <lineage>
        <taxon>Bacteria</taxon>
        <taxon>Pseudomonadati</taxon>
        <taxon>Bacteroidota</taxon>
        <taxon>Cytophagia</taxon>
        <taxon>Cytophagales</taxon>
        <taxon>Hymenobacteraceae</taxon>
        <taxon>Hymenobacter</taxon>
    </lineage>
</organism>
<dbReference type="InterPro" id="IPR013783">
    <property type="entry name" value="Ig-like_fold"/>
</dbReference>
<dbReference type="NCBIfam" id="TIGR04183">
    <property type="entry name" value="Por_Secre_tail"/>
    <property type="match status" value="1"/>
</dbReference>
<keyword evidence="1 2" id="KW-0732">Signal</keyword>
<dbReference type="InterPro" id="IPR028994">
    <property type="entry name" value="Integrin_alpha_N"/>
</dbReference>
<evidence type="ECO:0000313" key="5">
    <source>
        <dbReference type="EMBL" id="UOQ52318.1"/>
    </source>
</evidence>
<dbReference type="Pfam" id="PF01839">
    <property type="entry name" value="FG-GAP"/>
    <property type="match status" value="1"/>
</dbReference>
<evidence type="ECO:0000256" key="2">
    <source>
        <dbReference type="SAM" id="SignalP"/>
    </source>
</evidence>
<dbReference type="Pfam" id="PF01833">
    <property type="entry name" value="TIG"/>
    <property type="match status" value="2"/>
</dbReference>
<name>A0ABY4F703_9BACT</name>
<protein>
    <submittedName>
        <fullName evidence="5">FG-GAP-like repeat-containing protein</fullName>
    </submittedName>
</protein>
<dbReference type="InterPro" id="IPR026444">
    <property type="entry name" value="Secre_tail"/>
</dbReference>
<dbReference type="InterPro" id="IPR013517">
    <property type="entry name" value="FG-GAP"/>
</dbReference>
<evidence type="ECO:0000313" key="6">
    <source>
        <dbReference type="Proteomes" id="UP000831785"/>
    </source>
</evidence>
<dbReference type="EMBL" id="CP095049">
    <property type="protein sequence ID" value="UOQ52318.1"/>
    <property type="molecule type" value="Genomic_DNA"/>
</dbReference>
<feature type="chain" id="PRO_5045542913" evidence="2">
    <location>
        <begin position="22"/>
        <end position="1678"/>
    </location>
</feature>
<dbReference type="Gene3D" id="2.60.40.10">
    <property type="entry name" value="Immunoglobulins"/>
    <property type="match status" value="2"/>
</dbReference>
<dbReference type="InterPro" id="IPR032812">
    <property type="entry name" value="SbsA_Ig"/>
</dbReference>
<dbReference type="Gene3D" id="2.130.10.130">
    <property type="entry name" value="Integrin alpha, N-terminal"/>
    <property type="match status" value="5"/>
</dbReference>
<sequence>MRKSCLLLALLLTGSTGSTWAQALTVTARQPAANARAAARAASVSLTFSQAVAAATAGNLAVYSAQQGGKKAGTTVTANSVVTFDPTTDFKPGETLSVTVPASLQSAGGTAAQPHVYQFTTAVNGDGSGNFSAGSTLTPSGVGTGIATGDLDGDGDLDLVTSNPTFGTVETRLNTGTNTAVFGTLRSIPVGITPGALALADVDGDADLDLLVANAGSNTVSVRLNGGNNSGSNTGIFSGSQTVTVGASPQSLAVGDIDGDGDLDLLTGSRTNGTVSIRLNGGSNTGSNTGIFSGMRDIIVAAEISALALGDIDADGDLDLLANSANGNTVIVSLNTGINTGTYTFRQNVEVGRYPAGLALGDIDGDGDLDLLTSNSGSSSVSVSINSSGGFFSLSQTVPVGATPGALALADVDADSDLDLICADASSAAGTTGTVVVRLNGGSAAGSNTGQFANGFVASVGRTPAALTLGDVDGDQDVDLLTSNTGSNSVSVRLNQPPPPAITAFSPSAAAAGSTVTLTGAYLSGATLTVGGLAVPVQSNTSTSLTFIVPSGASPAPLVVTNAYGSTSTTAFTVLFRATATTPTSNGRNVPRSGAQVQVTFSEPVTTASASNIRLLASQSSGRKSGAATTAGSVLTFAPNSGFKPGEVLSVSVPPTVLSAGGIGASSRVFQFTTVAEGSGRANFQPGTDPVVNDTPHEITLADVDGDGDLDLLTADYGSGNGNGAGVLLNSGDGTFNRSSYYDIGTFGSPAGVIGVTAADVDNDGDLDMITANANTNTATVLLNDGRGHFATHTICNLGGSPRRISFADLDGDGDLDLLAAHSRSTSQVNTVSIRFNDGRGIFLTGSELILGQGISRVVAADVDNDGDLDVLVSLFNSNSVAVRLNAGDGTFTGSGSVAVGAGPFCVTAADVDADGDVDLLTANNGATGAGNTVSVRLNDGQGNFAAGTEVAVGTGPSWVTTADLDADGDLDLLTANYGTNTVSIRLNAGNGTFSGGSDPTVDTNTFTGRGSFSIATGDVDDDGDIDFVSANSGNTTAAKVSVRLNQPPALALLSFSPASGAAGTVVTITGTGFTGATGVTFNGVAAAFTVVSATQITATVPTTATTGLVTVTGPSGTSTSAQPFTVSNTFVVSSVLPVRNRVSAPLATAVSVSFDQPLSSNAATLGALRVLSRQAGGRKAGTATVAGNTLTFSPTTPFKPGETLTATLTTAVQSLDGRNLPAGQVFQFTTGVGASSGNFPPLTVAASVGTNPFAATSADMNGDGYLDLITLNAHPGSISIRFNNGQGIFSGTTSLSVPTGANAFAIADVDNDGDLDVLATNNARLAILRNTGTGTFSAATNVAFTTASSDGSYYLETGDVNADGFVDVLIPDVANSAILILRNNQAGSFTSGGTIMVGTGQPGMAYPGKMVLADVDRDGDLDCVVLNGNPGQLVVRLNNGNGVFSGSLSTSLTSSASNMCIVDVNGDNLLDALVGFSTHVQTLYGTGGELFTSGSSISVGLYPRSMVTGDIDGDGDIDLVTANVDGYALSVRVNNGSGQFSGTTSISTRQNPFVAALADLDGDTDLDLAMAHYTDSDVSISLNPGTPTPVRVSNLNARVALYPNPAHGSFSLDVPAVAAPLTLQMRNSLGQTVRSQVVRLVGAAATLEFNTAGLAPGLYTLHGQAGEESFTKKVVLQ</sequence>
<evidence type="ECO:0000256" key="1">
    <source>
        <dbReference type="ARBA" id="ARBA00022729"/>
    </source>
</evidence>
<dbReference type="InterPro" id="IPR014756">
    <property type="entry name" value="Ig_E-set"/>
</dbReference>
<dbReference type="SUPFAM" id="SSF69318">
    <property type="entry name" value="Integrin alpha N-terminal domain"/>
    <property type="match status" value="3"/>
</dbReference>
<feature type="domain" description="SbsA Ig-like" evidence="4">
    <location>
        <begin position="1130"/>
        <end position="1231"/>
    </location>
</feature>
<feature type="domain" description="IPT/TIG" evidence="3">
    <location>
        <begin position="500"/>
        <end position="573"/>
    </location>
</feature>
<dbReference type="Gene3D" id="2.30.30.100">
    <property type="match status" value="2"/>
</dbReference>
<evidence type="ECO:0000259" key="4">
    <source>
        <dbReference type="Pfam" id="PF13205"/>
    </source>
</evidence>
<accession>A0ABY4F703</accession>
<dbReference type="PANTHER" id="PTHR46580">
    <property type="entry name" value="SENSOR KINASE-RELATED"/>
    <property type="match status" value="1"/>
</dbReference>
<reference evidence="5 6" key="1">
    <citation type="submission" date="2022-04" db="EMBL/GenBank/DDBJ databases">
        <title>Hymenobacter sp. isolated from the air.</title>
        <authorList>
            <person name="Won M."/>
            <person name="Lee C.-M."/>
            <person name="Woen H.-Y."/>
            <person name="Kwon S.-W."/>
        </authorList>
    </citation>
    <scope>NUCLEOTIDE SEQUENCE [LARGE SCALE GENOMIC DNA]</scope>
    <source>
        <strain evidence="6">5116 S-27</strain>
    </source>
</reference>
<dbReference type="Pfam" id="PF13205">
    <property type="entry name" value="Big_5"/>
    <property type="match status" value="3"/>
</dbReference>
<dbReference type="Pfam" id="PF13517">
    <property type="entry name" value="FG-GAP_3"/>
    <property type="match status" value="8"/>
</dbReference>
<keyword evidence="6" id="KW-1185">Reference proteome</keyword>
<gene>
    <name evidence="5" type="ORF">MUN80_21475</name>
</gene>